<dbReference type="PANTHER" id="PTHR34761:SF1">
    <property type="entry name" value="NUCLEOLUS AND NEURAL PROGENITOR PROTEIN"/>
    <property type="match status" value="1"/>
</dbReference>
<sequence length="374" mass="43589">MKDWNIKDPIKPTPEPYINLHELKEFTLLDLSEEDFVQKLHIYKRNLNPKELNVEIDILKRLKYKNKNQQKSSLHFKKFILVHKLLKNLKMVCIEELIGEILKGLVREKKSNSQTFVPKLPSKQFLYFILTRSTGMFVLLEKICKNSRVAYIEFRNLAKQTYFMPISITAMASLSKISLISKNIITHLEDFFNFIKKIFRVYPVIPTEESSATNLPVSLSAFLDSIKQKKATNKKQKKHSQNDNSEDNMNLEMEENFNAVNQSEVSELCDAFWGNLSSKKIENVSFEEIGASIKPENIKSELFEKKSDLVTEKEIIRPVQEKEVIANKNITIKETVSKSNKKKKKLHKQIINKDKSKKADQQKKDEIDEIFGFL</sequence>
<evidence type="ECO:0000256" key="1">
    <source>
        <dbReference type="SAM" id="MobiDB-lite"/>
    </source>
</evidence>
<feature type="region of interest" description="Disordered" evidence="1">
    <location>
        <begin position="230"/>
        <end position="249"/>
    </location>
</feature>
<dbReference type="PANTHER" id="PTHR34761">
    <property type="entry name" value="NUCLEOLUS AND NEURAL PROGENITOR PROTEIN"/>
    <property type="match status" value="1"/>
</dbReference>
<organism evidence="3 4">
    <name type="scientific">Clydaea vesicula</name>
    <dbReference type="NCBI Taxonomy" id="447962"/>
    <lineage>
        <taxon>Eukaryota</taxon>
        <taxon>Fungi</taxon>
        <taxon>Fungi incertae sedis</taxon>
        <taxon>Chytridiomycota</taxon>
        <taxon>Chytridiomycota incertae sedis</taxon>
        <taxon>Chytridiomycetes</taxon>
        <taxon>Lobulomycetales</taxon>
        <taxon>Lobulomycetaceae</taxon>
        <taxon>Clydaea</taxon>
    </lineage>
</organism>
<feature type="compositionally biased region" description="Basic residues" evidence="1">
    <location>
        <begin position="230"/>
        <end position="239"/>
    </location>
</feature>
<dbReference type="EMBL" id="JADGJW010000049">
    <property type="protein sequence ID" value="KAJ3225899.1"/>
    <property type="molecule type" value="Genomic_DNA"/>
</dbReference>
<dbReference type="GO" id="GO:0005634">
    <property type="term" value="C:nucleus"/>
    <property type="evidence" value="ECO:0007669"/>
    <property type="project" value="TreeGrafter"/>
</dbReference>
<dbReference type="InterPro" id="IPR027951">
    <property type="entry name" value="Nepro_N"/>
</dbReference>
<feature type="compositionally biased region" description="Basic and acidic residues" evidence="1">
    <location>
        <begin position="351"/>
        <end position="363"/>
    </location>
</feature>
<dbReference type="Pfam" id="PF14780">
    <property type="entry name" value="NEPRO_N"/>
    <property type="match status" value="1"/>
</dbReference>
<accession>A0AAD5Y2N6</accession>
<name>A0AAD5Y2N6_9FUNG</name>
<evidence type="ECO:0000313" key="3">
    <source>
        <dbReference type="EMBL" id="KAJ3225899.1"/>
    </source>
</evidence>
<feature type="domain" description="Nucleolus and neural progenitor protein-like N-terminal" evidence="2">
    <location>
        <begin position="35"/>
        <end position="193"/>
    </location>
</feature>
<gene>
    <name evidence="3" type="ORF">HK099_005955</name>
</gene>
<feature type="region of interest" description="Disordered" evidence="1">
    <location>
        <begin position="338"/>
        <end position="363"/>
    </location>
</feature>
<dbReference type="InterPro" id="IPR052835">
    <property type="entry name" value="Nepro"/>
</dbReference>
<keyword evidence="4" id="KW-1185">Reference proteome</keyword>
<evidence type="ECO:0000259" key="2">
    <source>
        <dbReference type="Pfam" id="PF14780"/>
    </source>
</evidence>
<reference evidence="3" key="1">
    <citation type="submission" date="2020-05" db="EMBL/GenBank/DDBJ databases">
        <title>Phylogenomic resolution of chytrid fungi.</title>
        <authorList>
            <person name="Stajich J.E."/>
            <person name="Amses K."/>
            <person name="Simmons R."/>
            <person name="Seto K."/>
            <person name="Myers J."/>
            <person name="Bonds A."/>
            <person name="Quandt C.A."/>
            <person name="Barry K."/>
            <person name="Liu P."/>
            <person name="Grigoriev I."/>
            <person name="Longcore J.E."/>
            <person name="James T.Y."/>
        </authorList>
    </citation>
    <scope>NUCLEOTIDE SEQUENCE</scope>
    <source>
        <strain evidence="3">JEL0476</strain>
    </source>
</reference>
<proteinExistence type="predicted"/>
<protein>
    <recommendedName>
        <fullName evidence="2">Nucleolus and neural progenitor protein-like N-terminal domain-containing protein</fullName>
    </recommendedName>
</protein>
<dbReference type="AlphaFoldDB" id="A0AAD5Y2N6"/>
<feature type="compositionally biased region" description="Basic residues" evidence="1">
    <location>
        <begin position="339"/>
        <end position="350"/>
    </location>
</feature>
<dbReference type="Proteomes" id="UP001211065">
    <property type="component" value="Unassembled WGS sequence"/>
</dbReference>
<evidence type="ECO:0000313" key="4">
    <source>
        <dbReference type="Proteomes" id="UP001211065"/>
    </source>
</evidence>
<comment type="caution">
    <text evidence="3">The sequence shown here is derived from an EMBL/GenBank/DDBJ whole genome shotgun (WGS) entry which is preliminary data.</text>
</comment>